<comment type="caution">
    <text evidence="1">The sequence shown here is derived from an EMBL/GenBank/DDBJ whole genome shotgun (WGS) entry which is preliminary data.</text>
</comment>
<dbReference type="Proteomes" id="UP000460207">
    <property type="component" value="Unassembled WGS sequence"/>
</dbReference>
<accession>A0A7X2G1I3</accession>
<organism evidence="1 2">
    <name type="scientific">Limosilactobacillus reuteri</name>
    <name type="common">Lactobacillus reuteri</name>
    <dbReference type="NCBI Taxonomy" id="1598"/>
    <lineage>
        <taxon>Bacteria</taxon>
        <taxon>Bacillati</taxon>
        <taxon>Bacillota</taxon>
        <taxon>Bacilli</taxon>
        <taxon>Lactobacillales</taxon>
        <taxon>Lactobacillaceae</taxon>
        <taxon>Limosilactobacillus</taxon>
    </lineage>
</organism>
<reference evidence="1 2" key="1">
    <citation type="submission" date="2019-11" db="EMBL/GenBank/DDBJ databases">
        <title>Draft genome sequence of 12 host-associated Lactobacillus reuteri rodent strains.</title>
        <authorList>
            <person name="Zhang S."/>
            <person name="Ozcam M."/>
            <person name="Van Pijkeren J.P."/>
        </authorList>
    </citation>
    <scope>NUCLEOTIDE SEQUENCE [LARGE SCALE GENOMIC DNA]</scope>
    <source>
        <strain evidence="1 2">N4I</strain>
    </source>
</reference>
<protein>
    <submittedName>
        <fullName evidence="1">Uncharacterized protein</fullName>
    </submittedName>
</protein>
<dbReference type="EMBL" id="WJND01000015">
    <property type="protein sequence ID" value="MRG90030.1"/>
    <property type="molecule type" value="Genomic_DNA"/>
</dbReference>
<evidence type="ECO:0000313" key="1">
    <source>
        <dbReference type="EMBL" id="MRG90030.1"/>
    </source>
</evidence>
<sequence length="124" mass="14335">MTNPTGVMIKLNGSFYTLLFELEYSGDLFGAIGIVPDKNFNEVMRYIHSLLGLSNRFSKTESNGPLKILKKFSVTSKKLEFTSNRLYDPDVLNKFINGIHKFVIEEEISSNIVRWFHVMYDPNY</sequence>
<dbReference type="AlphaFoldDB" id="A0A7X2G1I3"/>
<proteinExistence type="predicted"/>
<name>A0A7X2G1I3_LIMRT</name>
<gene>
    <name evidence="1" type="ORF">GIX76_08560</name>
</gene>
<evidence type="ECO:0000313" key="2">
    <source>
        <dbReference type="Proteomes" id="UP000460207"/>
    </source>
</evidence>